<feature type="region of interest" description="Disordered" evidence="1">
    <location>
        <begin position="222"/>
        <end position="243"/>
    </location>
</feature>
<reference evidence="2 3" key="1">
    <citation type="submission" date="2018-08" db="EMBL/GenBank/DDBJ databases">
        <authorList>
            <consortium name="Pathogen Informatics"/>
        </authorList>
    </citation>
    <scope>NUCLEOTIDE SEQUENCE [LARGE SCALE GENOMIC DNA]</scope>
    <source>
        <strain evidence="2 3">EuSCAPE_IT371</strain>
    </source>
</reference>
<gene>
    <name evidence="2" type="ORF">SAMEA3538780_00432</name>
</gene>
<dbReference type="AlphaFoldDB" id="A0A8B4TKF9"/>
<proteinExistence type="predicted"/>
<organism evidence="2 3">
    <name type="scientific">Klebsiella quasivariicola</name>
    <dbReference type="NCBI Taxonomy" id="2026240"/>
    <lineage>
        <taxon>Bacteria</taxon>
        <taxon>Pseudomonadati</taxon>
        <taxon>Pseudomonadota</taxon>
        <taxon>Gammaproteobacteria</taxon>
        <taxon>Enterobacterales</taxon>
        <taxon>Enterobacteriaceae</taxon>
        <taxon>Klebsiella/Raoultella group</taxon>
        <taxon>Klebsiella</taxon>
        <taxon>Klebsiella pneumoniae complex</taxon>
    </lineage>
</organism>
<comment type="caution">
    <text evidence="2">The sequence shown here is derived from an EMBL/GenBank/DDBJ whole genome shotgun (WGS) entry which is preliminary data.</text>
</comment>
<name>A0A8B4TKF9_9ENTR</name>
<sequence>MSYQTIVNPLQMDNTNNVQDLANTFATDVYNAKQAYHNSPVDIGVDKFDAPYMHQQATPAQIHQVTAKHAQQKDVQSLAPQPDYSTQPDNKYNVFALQLQKAQAENGDALPFTAPTAFSEIEDALFSALTTYAIGRLLGANANHSWGMGLVAAAKNFDQDQQMKERYPMIQNLLKQGYSYPAVMEWYKTGKTDAIEAEGKNLSELKKQEMINATDLQKQQMADETATQNANTSAKANTDSAYISNGFNPPVSGGAGEDSLGNADAFEQYVHSHENGKVGQEDYKHSGHFGTHQQSQDFYNQYGGKGDVRNASYAQEAQVAKNFYNTMKKQHPDWTDAQIASAYHDGPTATANAIAEGKANNTPWWSHLGTQGRKYVSDLTAPSSGPTMYMNKAAGKAGTGSPVYTTPDGKMVIGNNGQPLTYNDADAIATANNINPTNTALTGASGYINRKFANVNNIVGNALGDAAAADEQKQQVDAGNHLDQMAVGKAVANARAKGQVGIDREAEVDRLAKQGYQLDYSSPERLHDTTNNTLWYITDGKAGYPASQNSSNNLDGLSNSQNSQIKSDVQAQKARNSAAWN</sequence>
<feature type="compositionally biased region" description="Low complexity" evidence="1">
    <location>
        <begin position="547"/>
        <end position="564"/>
    </location>
</feature>
<dbReference type="RefSeq" id="WP_117126203.1">
    <property type="nucleotide sequence ID" value="NZ_UJZG01000001.1"/>
</dbReference>
<feature type="compositionally biased region" description="Polar residues" evidence="1">
    <location>
        <begin position="565"/>
        <end position="581"/>
    </location>
</feature>
<accession>A0A8B4TKF9</accession>
<evidence type="ECO:0000313" key="2">
    <source>
        <dbReference type="EMBL" id="SXD86832.1"/>
    </source>
</evidence>
<evidence type="ECO:0000313" key="3">
    <source>
        <dbReference type="Proteomes" id="UP000257712"/>
    </source>
</evidence>
<feature type="region of interest" description="Disordered" evidence="1">
    <location>
        <begin position="546"/>
        <end position="581"/>
    </location>
</feature>
<dbReference type="EMBL" id="UJZG01000001">
    <property type="protein sequence ID" value="SXD86832.1"/>
    <property type="molecule type" value="Genomic_DNA"/>
</dbReference>
<dbReference type="Proteomes" id="UP000257712">
    <property type="component" value="Unassembled WGS sequence"/>
</dbReference>
<evidence type="ECO:0000256" key="1">
    <source>
        <dbReference type="SAM" id="MobiDB-lite"/>
    </source>
</evidence>
<protein>
    <submittedName>
        <fullName evidence="2">Uncharacterized protein</fullName>
    </submittedName>
</protein>